<keyword evidence="1" id="KW-0479">Metal-binding</keyword>
<accession>A0A9N9PMJ6</accession>
<evidence type="ECO:0000313" key="5">
    <source>
        <dbReference type="EMBL" id="CAG8952431.1"/>
    </source>
</evidence>
<dbReference type="Gene3D" id="1.10.1280.10">
    <property type="entry name" value="Di-copper center containing domain from catechol oxidase"/>
    <property type="match status" value="1"/>
</dbReference>
<dbReference type="Proteomes" id="UP000696280">
    <property type="component" value="Unassembled WGS sequence"/>
</dbReference>
<feature type="domain" description="Tyrosinase copper-binding" evidence="4">
    <location>
        <begin position="106"/>
        <end position="338"/>
    </location>
</feature>
<dbReference type="PANTHER" id="PTHR11474">
    <property type="entry name" value="TYROSINASE FAMILY MEMBER"/>
    <property type="match status" value="1"/>
</dbReference>
<sequence length="398" mass="43750">MKMIFTKSSLLVLWFCASPIVTLANPLSKRGPDDDLAKIALENAYKVLNGTLNDGSTHTGCTKDNVIVRKEYGDLTTDEKDDYIKSVKCLLSAPSKLSAAQYPGAKNRYDDFVVVHINMTMQVHDTANFLHWHRYYIWAYETALRKECGYKGYQPLKYWNWGKYPDPTTSPIFNGDAHSMGGNGEYVKHAGQGLGLPNTMVPAGNGGGCVKTGPFANMTINLGPLAGSMDPALKIPNNSRSDGYGYNPRCLRRDVNTYFTSRTLTPANIAAHIKSTTAIETFQKTLQTDTSAAFSLHTSGHYSIWGDPGGDFFVSPGEPVFWLHHGQVDRHWWIWQNQDPANRVQQYKGGTVMSQANSPAGKIDDVQTVSVVAPAGFAGIPSRNLVSSTAGPFCYVYV</sequence>
<dbReference type="InterPro" id="IPR002227">
    <property type="entry name" value="Tyrosinase_Cu-bd"/>
</dbReference>
<dbReference type="GO" id="GO:0016491">
    <property type="term" value="F:oxidoreductase activity"/>
    <property type="evidence" value="ECO:0007669"/>
    <property type="project" value="UniProtKB-KW"/>
</dbReference>
<dbReference type="OrthoDB" id="6132182at2759"/>
<dbReference type="Pfam" id="PF00264">
    <property type="entry name" value="Tyrosinase"/>
    <property type="match status" value="1"/>
</dbReference>
<keyword evidence="6" id="KW-1185">Reference proteome</keyword>
<evidence type="ECO:0000256" key="2">
    <source>
        <dbReference type="ARBA" id="ARBA00023002"/>
    </source>
</evidence>
<dbReference type="GO" id="GO:0046872">
    <property type="term" value="F:metal ion binding"/>
    <property type="evidence" value="ECO:0007669"/>
    <property type="project" value="UniProtKB-KW"/>
</dbReference>
<evidence type="ECO:0000259" key="4">
    <source>
        <dbReference type="Pfam" id="PF00264"/>
    </source>
</evidence>
<evidence type="ECO:0000313" key="6">
    <source>
        <dbReference type="Proteomes" id="UP000696280"/>
    </source>
</evidence>
<name>A0A9N9PMJ6_9HELO</name>
<organism evidence="5 6">
    <name type="scientific">Hymenoscyphus fraxineus</name>
    <dbReference type="NCBI Taxonomy" id="746836"/>
    <lineage>
        <taxon>Eukaryota</taxon>
        <taxon>Fungi</taxon>
        <taxon>Dikarya</taxon>
        <taxon>Ascomycota</taxon>
        <taxon>Pezizomycotina</taxon>
        <taxon>Leotiomycetes</taxon>
        <taxon>Helotiales</taxon>
        <taxon>Helotiaceae</taxon>
        <taxon>Hymenoscyphus</taxon>
    </lineage>
</organism>
<keyword evidence="3" id="KW-0732">Signal</keyword>
<evidence type="ECO:0000256" key="3">
    <source>
        <dbReference type="SAM" id="SignalP"/>
    </source>
</evidence>
<dbReference type="InterPro" id="IPR050316">
    <property type="entry name" value="Tyrosinase/Hemocyanin"/>
</dbReference>
<proteinExistence type="predicted"/>
<dbReference type="EMBL" id="CAJVRL010000045">
    <property type="protein sequence ID" value="CAG8952431.1"/>
    <property type="molecule type" value="Genomic_DNA"/>
</dbReference>
<dbReference type="AlphaFoldDB" id="A0A9N9PMJ6"/>
<dbReference type="PRINTS" id="PR00092">
    <property type="entry name" value="TYROSINASE"/>
</dbReference>
<reference evidence="5" key="1">
    <citation type="submission" date="2021-07" db="EMBL/GenBank/DDBJ databases">
        <authorList>
            <person name="Durling M."/>
        </authorList>
    </citation>
    <scope>NUCLEOTIDE SEQUENCE</scope>
</reference>
<keyword evidence="2" id="KW-0560">Oxidoreductase</keyword>
<gene>
    <name evidence="5" type="ORF">HYFRA_00001178</name>
</gene>
<dbReference type="PANTHER" id="PTHR11474:SF125">
    <property type="entry name" value="N-ACETYL-6-HYDROXYTRYPTOPHAN OXIDASE IVOB-RELATED"/>
    <property type="match status" value="1"/>
</dbReference>
<dbReference type="InterPro" id="IPR008922">
    <property type="entry name" value="Di-copper_centre_dom_sf"/>
</dbReference>
<dbReference type="SUPFAM" id="SSF48056">
    <property type="entry name" value="Di-copper centre-containing domain"/>
    <property type="match status" value="1"/>
</dbReference>
<feature type="chain" id="PRO_5040482646" description="Tyrosinase copper-binding domain-containing protein" evidence="3">
    <location>
        <begin position="25"/>
        <end position="398"/>
    </location>
</feature>
<protein>
    <recommendedName>
        <fullName evidence="4">Tyrosinase copper-binding domain-containing protein</fullName>
    </recommendedName>
</protein>
<evidence type="ECO:0000256" key="1">
    <source>
        <dbReference type="ARBA" id="ARBA00022723"/>
    </source>
</evidence>
<feature type="signal peptide" evidence="3">
    <location>
        <begin position="1"/>
        <end position="24"/>
    </location>
</feature>
<comment type="caution">
    <text evidence="5">The sequence shown here is derived from an EMBL/GenBank/DDBJ whole genome shotgun (WGS) entry which is preliminary data.</text>
</comment>